<dbReference type="AlphaFoldDB" id="A0A0G0WII9"/>
<organism evidence="2 3">
    <name type="scientific">Candidatus Daviesbacteria bacterium GW2011_GWB1_41_5</name>
    <dbReference type="NCBI Taxonomy" id="1618429"/>
    <lineage>
        <taxon>Bacteria</taxon>
        <taxon>Candidatus Daviesiibacteriota</taxon>
    </lineage>
</organism>
<feature type="chain" id="PRO_5002535116" evidence="1">
    <location>
        <begin position="27"/>
        <end position="152"/>
    </location>
</feature>
<evidence type="ECO:0000313" key="3">
    <source>
        <dbReference type="Proteomes" id="UP000034753"/>
    </source>
</evidence>
<reference evidence="2 3" key="1">
    <citation type="journal article" date="2015" name="Nature">
        <title>rRNA introns, odd ribosomes, and small enigmatic genomes across a large radiation of phyla.</title>
        <authorList>
            <person name="Brown C.T."/>
            <person name="Hug L.A."/>
            <person name="Thomas B.C."/>
            <person name="Sharon I."/>
            <person name="Castelle C.J."/>
            <person name="Singh A."/>
            <person name="Wilkins M.J."/>
            <person name="Williams K.H."/>
            <person name="Banfield J.F."/>
        </authorList>
    </citation>
    <scope>NUCLEOTIDE SEQUENCE [LARGE SCALE GENOMIC DNA]</scope>
</reference>
<gene>
    <name evidence="2" type="ORF">UU67_C0043G0003</name>
</gene>
<evidence type="ECO:0000256" key="1">
    <source>
        <dbReference type="SAM" id="SignalP"/>
    </source>
</evidence>
<feature type="signal peptide" evidence="1">
    <location>
        <begin position="1"/>
        <end position="26"/>
    </location>
</feature>
<protein>
    <submittedName>
        <fullName evidence="2">Uncharacterized protein</fullName>
    </submittedName>
</protein>
<comment type="caution">
    <text evidence="2">The sequence shown here is derived from an EMBL/GenBank/DDBJ whole genome shotgun (WGS) entry which is preliminary data.</text>
</comment>
<evidence type="ECO:0000313" key="2">
    <source>
        <dbReference type="EMBL" id="KKS12729.1"/>
    </source>
</evidence>
<keyword evidence="1" id="KW-0732">Signal</keyword>
<accession>A0A0G0WII9</accession>
<name>A0A0G0WII9_9BACT</name>
<proteinExistence type="predicted"/>
<dbReference type="Proteomes" id="UP000034753">
    <property type="component" value="Unassembled WGS sequence"/>
</dbReference>
<sequence length="152" mass="14707">MISIKKLATVGAAGGLLLASAVPAFALFDDDLVIGQGNTAIVTNNVGANANTGLNGVGGGKFVMVKTGDALAIAGASTTANKNVAVVAGCNCFDDVTVGQGNTAIVTNNVGANANTGLNGVGGGKIVVVWTGGAQSQATVSNVVNKNVAIVH</sequence>
<dbReference type="EMBL" id="LCBN01000043">
    <property type="protein sequence ID" value="KKS12729.1"/>
    <property type="molecule type" value="Genomic_DNA"/>
</dbReference>